<evidence type="ECO:0000259" key="4">
    <source>
        <dbReference type="PROSITE" id="PS51123"/>
    </source>
</evidence>
<feature type="transmembrane region" description="Helical" evidence="3">
    <location>
        <begin position="6"/>
        <end position="25"/>
    </location>
</feature>
<dbReference type="Pfam" id="PF00691">
    <property type="entry name" value="OmpA"/>
    <property type="match status" value="1"/>
</dbReference>
<dbReference type="SUPFAM" id="SSF103088">
    <property type="entry name" value="OmpA-like"/>
    <property type="match status" value="1"/>
</dbReference>
<evidence type="ECO:0000256" key="1">
    <source>
        <dbReference type="PROSITE-ProRule" id="PRU00473"/>
    </source>
</evidence>
<dbReference type="EMBL" id="SHLI01000001">
    <property type="protein sequence ID" value="RZU98138.1"/>
    <property type="molecule type" value="Genomic_DNA"/>
</dbReference>
<dbReference type="Proteomes" id="UP000292298">
    <property type="component" value="Unassembled WGS sequence"/>
</dbReference>
<protein>
    <submittedName>
        <fullName evidence="5">OmpA family protein</fullName>
    </submittedName>
</protein>
<dbReference type="PROSITE" id="PS51123">
    <property type="entry name" value="OMPA_2"/>
    <property type="match status" value="1"/>
</dbReference>
<dbReference type="OrthoDB" id="5587802at2"/>
<evidence type="ECO:0000313" key="5">
    <source>
        <dbReference type="EMBL" id="RZU98138.1"/>
    </source>
</evidence>
<dbReference type="PANTHER" id="PTHR30329:SF21">
    <property type="entry name" value="LIPOPROTEIN YIAD-RELATED"/>
    <property type="match status" value="1"/>
</dbReference>
<dbReference type="GO" id="GO:0016020">
    <property type="term" value="C:membrane"/>
    <property type="evidence" value="ECO:0007669"/>
    <property type="project" value="UniProtKB-UniRule"/>
</dbReference>
<feature type="compositionally biased region" description="Basic and acidic residues" evidence="2">
    <location>
        <begin position="116"/>
        <end position="128"/>
    </location>
</feature>
<keyword evidence="3" id="KW-0812">Transmembrane</keyword>
<dbReference type="Gene3D" id="3.30.1330.60">
    <property type="entry name" value="OmpA-like domain"/>
    <property type="match status" value="1"/>
</dbReference>
<dbReference type="AlphaFoldDB" id="A0A4Q8CYR8"/>
<keyword evidence="1 3" id="KW-0472">Membrane</keyword>
<dbReference type="PANTHER" id="PTHR30329">
    <property type="entry name" value="STATOR ELEMENT OF FLAGELLAR MOTOR COMPLEX"/>
    <property type="match status" value="1"/>
</dbReference>
<dbReference type="InterPro" id="IPR036737">
    <property type="entry name" value="OmpA-like_sf"/>
</dbReference>
<feature type="region of interest" description="Disordered" evidence="2">
    <location>
        <begin position="97"/>
        <end position="128"/>
    </location>
</feature>
<organism evidence="5 6">
    <name type="scientific">Spiribacter vilamensis</name>
    <dbReference type="NCBI Taxonomy" id="531306"/>
    <lineage>
        <taxon>Bacteria</taxon>
        <taxon>Pseudomonadati</taxon>
        <taxon>Pseudomonadota</taxon>
        <taxon>Gammaproteobacteria</taxon>
        <taxon>Chromatiales</taxon>
        <taxon>Ectothiorhodospiraceae</taxon>
        <taxon>Spiribacter</taxon>
    </lineage>
</organism>
<evidence type="ECO:0000256" key="2">
    <source>
        <dbReference type="SAM" id="MobiDB-lite"/>
    </source>
</evidence>
<accession>A0A4Q8CYR8</accession>
<dbReference type="InterPro" id="IPR006665">
    <property type="entry name" value="OmpA-like"/>
</dbReference>
<reference evidence="5 6" key="1">
    <citation type="submission" date="2019-02" db="EMBL/GenBank/DDBJ databases">
        <title>Genomic Encyclopedia of Type Strains, Phase IV (KMG-IV): sequencing the most valuable type-strain genomes for metagenomic binning, comparative biology and taxonomic classification.</title>
        <authorList>
            <person name="Goeker M."/>
        </authorList>
    </citation>
    <scope>NUCLEOTIDE SEQUENCE [LARGE SCALE GENOMIC DNA]</scope>
    <source>
        <strain evidence="5 6">DSM 21056</strain>
    </source>
</reference>
<gene>
    <name evidence="5" type="ORF">EV698_0374</name>
</gene>
<feature type="domain" description="OmpA-like" evidence="4">
    <location>
        <begin position="25"/>
        <end position="143"/>
    </location>
</feature>
<name>A0A4Q8CYR8_9GAMM</name>
<sequence>MDPKRYVGLTLLAVAIAAALTLDWIGRDHAPRTYTVGFERGTSLTAAGERTVERVAATMDRQSGYRASLVGHTGTRGEAEANYALGERRARTVRDALQASGIEPERITTHSVGGKEPLERQADETDRAYRDRLRRTEVRLQLQ</sequence>
<evidence type="ECO:0000313" key="6">
    <source>
        <dbReference type="Proteomes" id="UP000292298"/>
    </source>
</evidence>
<proteinExistence type="predicted"/>
<dbReference type="CDD" id="cd07185">
    <property type="entry name" value="OmpA_C-like"/>
    <property type="match status" value="1"/>
</dbReference>
<dbReference type="RefSeq" id="WP_130502478.1">
    <property type="nucleotide sequence ID" value="NZ_SHLI01000001.1"/>
</dbReference>
<evidence type="ECO:0000256" key="3">
    <source>
        <dbReference type="SAM" id="Phobius"/>
    </source>
</evidence>
<comment type="caution">
    <text evidence="5">The sequence shown here is derived from an EMBL/GenBank/DDBJ whole genome shotgun (WGS) entry which is preliminary data.</text>
</comment>
<keyword evidence="3" id="KW-1133">Transmembrane helix</keyword>
<dbReference type="InterPro" id="IPR050330">
    <property type="entry name" value="Bact_OuterMem_StrucFunc"/>
</dbReference>
<keyword evidence="6" id="KW-1185">Reference proteome</keyword>